<dbReference type="AlphaFoldDB" id="A0A2P2PAZ6"/>
<evidence type="ECO:0000313" key="1">
    <source>
        <dbReference type="EMBL" id="MBX51930.1"/>
    </source>
</evidence>
<reference evidence="1" key="1">
    <citation type="submission" date="2018-02" db="EMBL/GenBank/DDBJ databases">
        <title>Rhizophora mucronata_Transcriptome.</title>
        <authorList>
            <person name="Meera S.P."/>
            <person name="Sreeshan A."/>
            <person name="Augustine A."/>
        </authorList>
    </citation>
    <scope>NUCLEOTIDE SEQUENCE</scope>
    <source>
        <tissue evidence="1">Leaf</tissue>
    </source>
</reference>
<proteinExistence type="predicted"/>
<protein>
    <submittedName>
        <fullName evidence="1">Uncharacterized protein</fullName>
    </submittedName>
</protein>
<name>A0A2P2PAZ6_RHIMU</name>
<organism evidence="1">
    <name type="scientific">Rhizophora mucronata</name>
    <name type="common">Asiatic mangrove</name>
    <dbReference type="NCBI Taxonomy" id="61149"/>
    <lineage>
        <taxon>Eukaryota</taxon>
        <taxon>Viridiplantae</taxon>
        <taxon>Streptophyta</taxon>
        <taxon>Embryophyta</taxon>
        <taxon>Tracheophyta</taxon>
        <taxon>Spermatophyta</taxon>
        <taxon>Magnoliopsida</taxon>
        <taxon>eudicotyledons</taxon>
        <taxon>Gunneridae</taxon>
        <taxon>Pentapetalae</taxon>
        <taxon>rosids</taxon>
        <taxon>fabids</taxon>
        <taxon>Malpighiales</taxon>
        <taxon>Rhizophoraceae</taxon>
        <taxon>Rhizophora</taxon>
    </lineage>
</organism>
<dbReference type="EMBL" id="GGEC01071446">
    <property type="protein sequence ID" value="MBX51930.1"/>
    <property type="molecule type" value="Transcribed_RNA"/>
</dbReference>
<accession>A0A2P2PAZ6</accession>
<sequence length="37" mass="4351">MNIEPPGLMIFDVQCRLIFNISFIQEEVIHLPHNERG</sequence>